<dbReference type="EMBL" id="JAGZCZ010000001">
    <property type="protein sequence ID" value="MBS5518746.1"/>
    <property type="molecule type" value="Genomic_DNA"/>
</dbReference>
<dbReference type="PANTHER" id="PTHR46797">
    <property type="entry name" value="HTH-TYPE TRANSCRIPTIONAL REGULATOR"/>
    <property type="match status" value="1"/>
</dbReference>
<organism evidence="3 4">
    <name type="scientific">Acidaminococcus intestini</name>
    <dbReference type="NCBI Taxonomy" id="187327"/>
    <lineage>
        <taxon>Bacteria</taxon>
        <taxon>Bacillati</taxon>
        <taxon>Bacillota</taxon>
        <taxon>Negativicutes</taxon>
        <taxon>Acidaminococcales</taxon>
        <taxon>Acidaminococcaceae</taxon>
        <taxon>Acidaminococcus</taxon>
    </lineage>
</organism>
<dbReference type="SUPFAM" id="SSF47413">
    <property type="entry name" value="lambda repressor-like DNA-binding domains"/>
    <property type="match status" value="1"/>
</dbReference>
<dbReference type="InterPro" id="IPR011051">
    <property type="entry name" value="RmlC_Cupin_sf"/>
</dbReference>
<dbReference type="InterPro" id="IPR013096">
    <property type="entry name" value="Cupin_2"/>
</dbReference>
<feature type="domain" description="HTH cro/C1-type" evidence="2">
    <location>
        <begin position="12"/>
        <end position="66"/>
    </location>
</feature>
<dbReference type="InterPro" id="IPR001387">
    <property type="entry name" value="Cro/C1-type_HTH"/>
</dbReference>
<gene>
    <name evidence="3" type="ORF">KHX13_00090</name>
</gene>
<evidence type="ECO:0000313" key="3">
    <source>
        <dbReference type="EMBL" id="MBS5518746.1"/>
    </source>
</evidence>
<dbReference type="GO" id="GO:0003700">
    <property type="term" value="F:DNA-binding transcription factor activity"/>
    <property type="evidence" value="ECO:0007669"/>
    <property type="project" value="TreeGrafter"/>
</dbReference>
<dbReference type="Pfam" id="PF01381">
    <property type="entry name" value="HTH_3"/>
    <property type="match status" value="1"/>
</dbReference>
<dbReference type="GO" id="GO:0005829">
    <property type="term" value="C:cytosol"/>
    <property type="evidence" value="ECO:0007669"/>
    <property type="project" value="TreeGrafter"/>
</dbReference>
<sequence>MMMEALHTGKVIKQIRLQKKYSVRKVAAMAGITASMLSQIENEQTNPSLNTLRSIAQVLEEPLYKFFKNGPSEVHTVVHPDTRKTLGLKSIPDVQYELLTPDTNGNIEFIMMIIPPGFSSYHEEKTHIGEEVAYMQEGGTVTLEMEGKDYEMEPGDSFRIPSNAAHVWHNRSDKTVKVIFAVTPPSF</sequence>
<dbReference type="PROSITE" id="PS50943">
    <property type="entry name" value="HTH_CROC1"/>
    <property type="match status" value="1"/>
</dbReference>
<dbReference type="Gene3D" id="1.10.260.40">
    <property type="entry name" value="lambda repressor-like DNA-binding domains"/>
    <property type="match status" value="1"/>
</dbReference>
<evidence type="ECO:0000256" key="1">
    <source>
        <dbReference type="ARBA" id="ARBA00023125"/>
    </source>
</evidence>
<evidence type="ECO:0000313" key="4">
    <source>
        <dbReference type="Proteomes" id="UP000754226"/>
    </source>
</evidence>
<evidence type="ECO:0000259" key="2">
    <source>
        <dbReference type="PROSITE" id="PS50943"/>
    </source>
</evidence>
<dbReference type="SUPFAM" id="SSF51182">
    <property type="entry name" value="RmlC-like cupins"/>
    <property type="match status" value="1"/>
</dbReference>
<name>A0A943EEL2_9FIRM</name>
<dbReference type="CDD" id="cd02209">
    <property type="entry name" value="cupin_XRE_C"/>
    <property type="match status" value="1"/>
</dbReference>
<dbReference type="Gene3D" id="2.60.120.10">
    <property type="entry name" value="Jelly Rolls"/>
    <property type="match status" value="1"/>
</dbReference>
<dbReference type="InterPro" id="IPR050807">
    <property type="entry name" value="TransReg_Diox_bact_type"/>
</dbReference>
<reference evidence="3" key="1">
    <citation type="submission" date="2021-02" db="EMBL/GenBank/DDBJ databases">
        <title>Infant gut strain persistence is associated with maternal origin, phylogeny, and functional potential including surface adhesion and iron acquisition.</title>
        <authorList>
            <person name="Lou Y.C."/>
        </authorList>
    </citation>
    <scope>NUCLEOTIDE SEQUENCE</scope>
    <source>
        <strain evidence="3">L3_106_000M1_dasL3_106_000M1_concoct_15</strain>
    </source>
</reference>
<proteinExistence type="predicted"/>
<dbReference type="InterPro" id="IPR014710">
    <property type="entry name" value="RmlC-like_jellyroll"/>
</dbReference>
<dbReference type="Pfam" id="PF07883">
    <property type="entry name" value="Cupin_2"/>
    <property type="match status" value="1"/>
</dbReference>
<comment type="caution">
    <text evidence="3">The sequence shown here is derived from an EMBL/GenBank/DDBJ whole genome shotgun (WGS) entry which is preliminary data.</text>
</comment>
<keyword evidence="1" id="KW-0238">DNA-binding</keyword>
<protein>
    <submittedName>
        <fullName evidence="3">Cupin domain-containing protein</fullName>
    </submittedName>
</protein>
<dbReference type="GO" id="GO:0003677">
    <property type="term" value="F:DNA binding"/>
    <property type="evidence" value="ECO:0007669"/>
    <property type="project" value="UniProtKB-KW"/>
</dbReference>
<accession>A0A943EEL2</accession>
<dbReference type="PANTHER" id="PTHR46797:SF19">
    <property type="entry name" value="BLL2473 PROTEIN"/>
    <property type="match status" value="1"/>
</dbReference>
<dbReference type="InterPro" id="IPR010982">
    <property type="entry name" value="Lambda_DNA-bd_dom_sf"/>
</dbReference>
<dbReference type="Proteomes" id="UP000754226">
    <property type="component" value="Unassembled WGS sequence"/>
</dbReference>
<dbReference type="AlphaFoldDB" id="A0A943EEL2"/>
<dbReference type="CDD" id="cd00093">
    <property type="entry name" value="HTH_XRE"/>
    <property type="match status" value="1"/>
</dbReference>
<dbReference type="SMART" id="SM00530">
    <property type="entry name" value="HTH_XRE"/>
    <property type="match status" value="1"/>
</dbReference>